<name>A0ABW9IC19_STRGJ</name>
<feature type="transmembrane region" description="Helical" evidence="1">
    <location>
        <begin position="74"/>
        <end position="92"/>
    </location>
</feature>
<sequence>MIEKKNGEAPEGPDDRQDTAVTAAQALHAARAAQSAAARAGRAVPPAFLIAQGLTYLAGFTALGLAFVYEDQSWLLALGFAMLVAFGVLVWTGMRRGGTVPWLGLRRTRQDSWYLRLAPLLSLAAGGLAAIPYGPAGWVIGFGAGIALEHWLRAALTGRPW</sequence>
<feature type="transmembrane region" description="Helical" evidence="1">
    <location>
        <begin position="113"/>
        <end position="131"/>
    </location>
</feature>
<keyword evidence="3" id="KW-1185">Reference proteome</keyword>
<feature type="transmembrane region" description="Helical" evidence="1">
    <location>
        <begin position="47"/>
        <end position="68"/>
    </location>
</feature>
<dbReference type="Proteomes" id="UP001631993">
    <property type="component" value="Unassembled WGS sequence"/>
</dbReference>
<keyword evidence="1" id="KW-0472">Membrane</keyword>
<evidence type="ECO:0000256" key="1">
    <source>
        <dbReference type="SAM" id="Phobius"/>
    </source>
</evidence>
<accession>A0ABW9IC19</accession>
<evidence type="ECO:0000313" key="2">
    <source>
        <dbReference type="EMBL" id="MFM9645572.1"/>
    </source>
</evidence>
<dbReference type="RefSeq" id="WP_150472032.1">
    <property type="nucleotide sequence ID" value="NZ_BMVS01000009.1"/>
</dbReference>
<organism evidence="2 3">
    <name type="scientific">Streptomyces galilaeus</name>
    <dbReference type="NCBI Taxonomy" id="33899"/>
    <lineage>
        <taxon>Bacteria</taxon>
        <taxon>Bacillati</taxon>
        <taxon>Actinomycetota</taxon>
        <taxon>Actinomycetes</taxon>
        <taxon>Kitasatosporales</taxon>
        <taxon>Streptomycetaceae</taxon>
        <taxon>Streptomyces</taxon>
    </lineage>
</organism>
<dbReference type="EMBL" id="JBJVNE010000002">
    <property type="protein sequence ID" value="MFM9645572.1"/>
    <property type="molecule type" value="Genomic_DNA"/>
</dbReference>
<gene>
    <name evidence="2" type="ORF">ACKI1S_05410</name>
</gene>
<comment type="caution">
    <text evidence="2">The sequence shown here is derived from an EMBL/GenBank/DDBJ whole genome shotgun (WGS) entry which is preliminary data.</text>
</comment>
<dbReference type="GeneID" id="93763181"/>
<proteinExistence type="predicted"/>
<reference evidence="2 3" key="1">
    <citation type="submission" date="2024-12" db="EMBL/GenBank/DDBJ databases">
        <title>Forecasting of Potato common scab and diversities of Pathogenic streptomyces spp. in china.</title>
        <authorList>
            <person name="Handique U."/>
            <person name="Wu J."/>
        </authorList>
    </citation>
    <scope>NUCLEOTIDE SEQUENCE [LARGE SCALE GENOMIC DNA]</scope>
    <source>
        <strain evidence="2 3">ZRIMU1585</strain>
    </source>
</reference>
<keyword evidence="1" id="KW-1133">Transmembrane helix</keyword>
<keyword evidence="1" id="KW-0812">Transmembrane</keyword>
<evidence type="ECO:0000313" key="3">
    <source>
        <dbReference type="Proteomes" id="UP001631993"/>
    </source>
</evidence>
<protein>
    <submittedName>
        <fullName evidence="2">Uncharacterized protein</fullName>
    </submittedName>
</protein>